<reference evidence="2 3" key="1">
    <citation type="submission" date="2015-06" db="EMBL/GenBank/DDBJ databases">
        <title>Improved classification and identification of acetic acid bacteria using matrix-assisted laser desorption/ionization time-of-flight mass spectrometry; Gluconobacter nephelii and Gluconobacter uchimurae are later heterotypic synonyms of Gluconobacter japonicus and Gluconobacter oxydans, respectively.</title>
        <authorList>
            <person name="Li L."/>
            <person name="Cleenwerck I."/>
            <person name="De Vuyst L."/>
            <person name="Vandamme P."/>
        </authorList>
    </citation>
    <scope>NUCLEOTIDE SEQUENCE [LARGE SCALE GENOMIC DNA]</scope>
    <source>
        <strain evidence="2 3">LMG 1764</strain>
    </source>
</reference>
<evidence type="ECO:0000256" key="1">
    <source>
        <dbReference type="SAM" id="MobiDB-lite"/>
    </source>
</evidence>
<organism evidence="2 3">
    <name type="scientific">Gluconobacter potus</name>
    <dbReference type="NCBI Taxonomy" id="2724927"/>
    <lineage>
        <taxon>Bacteria</taxon>
        <taxon>Pseudomonadati</taxon>
        <taxon>Pseudomonadota</taxon>
        <taxon>Alphaproteobacteria</taxon>
        <taxon>Acetobacterales</taxon>
        <taxon>Acetobacteraceae</taxon>
        <taxon>Gluconobacter</taxon>
    </lineage>
</organism>
<dbReference type="Proteomes" id="UP000075573">
    <property type="component" value="Unassembled WGS sequence"/>
</dbReference>
<dbReference type="RefSeq" id="WP_062497293.1">
    <property type="nucleotide sequence ID" value="NZ_LHZB01000118.1"/>
</dbReference>
<dbReference type="PATRIC" id="fig|442.7.peg.3299"/>
<sequence>MSTQSSIQDVALPGGVQRPVPRLPSVTAPQSLRRLLESRALTEQKWSEATLVFSRGQRTLFLRHGSTDFMAALPDEDFQAILDALPTSDARTNTALGKLEGLGNRVVVHRLRDETTITIYLKRGHS</sequence>
<evidence type="ECO:0000313" key="2">
    <source>
        <dbReference type="EMBL" id="KXV00025.1"/>
    </source>
</evidence>
<feature type="region of interest" description="Disordered" evidence="1">
    <location>
        <begin position="1"/>
        <end position="24"/>
    </location>
</feature>
<name>A0A149QRS5_9PROT</name>
<proteinExistence type="predicted"/>
<gene>
    <name evidence="2" type="ORF">AD929_12385</name>
</gene>
<comment type="caution">
    <text evidence="2">The sequence shown here is derived from an EMBL/GenBank/DDBJ whole genome shotgun (WGS) entry which is preliminary data.</text>
</comment>
<dbReference type="EMBL" id="LHZB01000118">
    <property type="protein sequence ID" value="KXV00025.1"/>
    <property type="molecule type" value="Genomic_DNA"/>
</dbReference>
<evidence type="ECO:0000313" key="3">
    <source>
        <dbReference type="Proteomes" id="UP000075573"/>
    </source>
</evidence>
<accession>A0A149QRS5</accession>
<dbReference type="AlphaFoldDB" id="A0A149QRS5"/>
<protein>
    <submittedName>
        <fullName evidence="2">Uncharacterized protein</fullName>
    </submittedName>
</protein>